<organism evidence="2">
    <name type="scientific">Absidia glauca</name>
    <name type="common">Pin mould</name>
    <dbReference type="NCBI Taxonomy" id="4829"/>
    <lineage>
        <taxon>Eukaryota</taxon>
        <taxon>Fungi</taxon>
        <taxon>Fungi incertae sedis</taxon>
        <taxon>Mucoromycota</taxon>
        <taxon>Mucoromycotina</taxon>
        <taxon>Mucoromycetes</taxon>
        <taxon>Mucorales</taxon>
        <taxon>Cunninghamellaceae</taxon>
        <taxon>Absidia</taxon>
    </lineage>
</organism>
<evidence type="ECO:0000313" key="2">
    <source>
        <dbReference type="EMBL" id="SAL96402.1"/>
    </source>
</evidence>
<dbReference type="Proteomes" id="UP000078561">
    <property type="component" value="Unassembled WGS sequence"/>
</dbReference>
<sequence length="142" mass="15797">MIAVAKNNGNQETNLTSFYTASQSKREGNTLYYSRTGRLQVAVCAVITMYLYASQTENPFPWLVDDVYINPMNALWNTHHILNGETVSNACSGPQVDNRPYCGIPKGGNEGTTSLAQQQKQQPQQHHQQHQHQQMGETDGAS</sequence>
<feature type="compositionally biased region" description="Low complexity" evidence="1">
    <location>
        <begin position="117"/>
        <end position="134"/>
    </location>
</feature>
<protein>
    <submittedName>
        <fullName evidence="2">Uncharacterized protein</fullName>
    </submittedName>
</protein>
<proteinExistence type="predicted"/>
<dbReference type="STRING" id="4829.A0A163J082"/>
<feature type="region of interest" description="Disordered" evidence="1">
    <location>
        <begin position="87"/>
        <end position="142"/>
    </location>
</feature>
<evidence type="ECO:0000313" key="3">
    <source>
        <dbReference type="Proteomes" id="UP000078561"/>
    </source>
</evidence>
<dbReference type="InParanoid" id="A0A163J082"/>
<accession>A0A163J082</accession>
<gene>
    <name evidence="2" type="primary">ABSGL_01805.1 scaffold 2319</name>
</gene>
<name>A0A163J082_ABSGL</name>
<dbReference type="AlphaFoldDB" id="A0A163J082"/>
<keyword evidence="3" id="KW-1185">Reference proteome</keyword>
<reference evidence="2" key="1">
    <citation type="submission" date="2016-04" db="EMBL/GenBank/DDBJ databases">
        <authorList>
            <person name="Evans L.H."/>
            <person name="Alamgir A."/>
            <person name="Owens N."/>
            <person name="Weber N.D."/>
            <person name="Virtaneva K."/>
            <person name="Barbian K."/>
            <person name="Babar A."/>
            <person name="Rosenke K."/>
        </authorList>
    </citation>
    <scope>NUCLEOTIDE SEQUENCE [LARGE SCALE GENOMIC DNA]</scope>
    <source>
        <strain evidence="2">CBS 101.48</strain>
    </source>
</reference>
<evidence type="ECO:0000256" key="1">
    <source>
        <dbReference type="SAM" id="MobiDB-lite"/>
    </source>
</evidence>
<dbReference type="EMBL" id="LT551016">
    <property type="protein sequence ID" value="SAL96402.1"/>
    <property type="molecule type" value="Genomic_DNA"/>
</dbReference>